<protein>
    <recommendedName>
        <fullName evidence="2">Glycosyltransferase 2-like domain-containing protein</fullName>
    </recommendedName>
</protein>
<dbReference type="Pfam" id="PF00535">
    <property type="entry name" value="Glycos_transf_2"/>
    <property type="match status" value="1"/>
</dbReference>
<dbReference type="InterPro" id="IPR001173">
    <property type="entry name" value="Glyco_trans_2-like"/>
</dbReference>
<dbReference type="PANTHER" id="PTHR11675">
    <property type="entry name" value="N-ACETYLGALACTOSAMINYLTRANSFERASE"/>
    <property type="match status" value="1"/>
</dbReference>
<dbReference type="Proteomes" id="UP000027602">
    <property type="component" value="Chromosome"/>
</dbReference>
<dbReference type="GO" id="GO:0004653">
    <property type="term" value="F:polypeptide N-acetylgalactosaminyltransferase activity"/>
    <property type="evidence" value="ECO:0007669"/>
    <property type="project" value="TreeGrafter"/>
</dbReference>
<evidence type="ECO:0000313" key="3">
    <source>
        <dbReference type="EMBL" id="AIE59841.1"/>
    </source>
</evidence>
<sequence length="293" mass="33930">MNEAHLFASIIFPAKNEGENVKSTLDSLFSVKTNYPFEVIVVNDGSTDNCCEFLETYDKKERVKLIHTVGIGAANARNLGAEHSSGEYLIFCDAHLQFEDWWIDRLLEPLLSGKTDAVSPAIASTTAPEIVGYGQSLTPKLTIKWNQKQNGLFETAILPGGCIVIPRAVFDDIGGFEKGFKTWGHEDVELSIKLWLFGYRCHVHPDVKILHVFRKAHPYKVSYDDVYYNLLRMAFSHFKPERIQKCKKMTRIRKARQFESQLLQDGIMKQREIYFQKRKYDDDWYFKKFHIDF</sequence>
<keyword evidence="1" id="KW-1015">Disulfide bond</keyword>
<evidence type="ECO:0000259" key="2">
    <source>
        <dbReference type="Pfam" id="PF00535"/>
    </source>
</evidence>
<evidence type="ECO:0000313" key="4">
    <source>
        <dbReference type="Proteomes" id="UP000027602"/>
    </source>
</evidence>
<dbReference type="OrthoDB" id="396512at2"/>
<dbReference type="eggNOG" id="COG1216">
    <property type="taxonomic scope" value="Bacteria"/>
</dbReference>
<organism evidence="3 4">
    <name type="scientific">Bacillus methanolicus (strain MGA3 / ATCC 53907)</name>
    <dbReference type="NCBI Taxonomy" id="796606"/>
    <lineage>
        <taxon>Bacteria</taxon>
        <taxon>Bacillati</taxon>
        <taxon>Bacillota</taxon>
        <taxon>Bacilli</taxon>
        <taxon>Bacillales</taxon>
        <taxon>Bacillaceae</taxon>
        <taxon>Bacillus</taxon>
    </lineage>
</organism>
<dbReference type="SUPFAM" id="SSF53448">
    <property type="entry name" value="Nucleotide-diphospho-sugar transferases"/>
    <property type="match status" value="1"/>
</dbReference>
<dbReference type="Gene3D" id="3.90.550.10">
    <property type="entry name" value="Spore Coat Polysaccharide Biosynthesis Protein SpsA, Chain A"/>
    <property type="match status" value="1"/>
</dbReference>
<evidence type="ECO:0000256" key="1">
    <source>
        <dbReference type="ARBA" id="ARBA00023157"/>
    </source>
</evidence>
<gene>
    <name evidence="3" type="ORF">BMMGA3_07110</name>
</gene>
<dbReference type="GO" id="GO:0006493">
    <property type="term" value="P:protein O-linked glycosylation"/>
    <property type="evidence" value="ECO:0007669"/>
    <property type="project" value="TreeGrafter"/>
</dbReference>
<dbReference type="PANTHER" id="PTHR11675:SF126">
    <property type="entry name" value="RICIN B LECTIN DOMAIN-CONTAINING PROTEIN"/>
    <property type="match status" value="1"/>
</dbReference>
<dbReference type="STRING" id="796606.BMMGA3_07110"/>
<name>I3DU22_BACMM</name>
<dbReference type="InterPro" id="IPR029044">
    <property type="entry name" value="Nucleotide-diphossugar_trans"/>
</dbReference>
<dbReference type="KEGG" id="bmet:BMMGA3_07110"/>
<dbReference type="AlphaFoldDB" id="I3DU22"/>
<reference evidence="3 4" key="1">
    <citation type="journal article" date="2015" name="BMC Genomics">
        <title>Transcriptome analysis of thermophilic methylotrophic Bacillus methanolicus MGA3 using RNA-sequencing provides detailed insights into its previously uncharted transcriptional landscape.</title>
        <authorList>
            <person name="Irla M."/>
            <person name="Neshat A."/>
            <person name="Brautaset T."/>
            <person name="Ruckert C."/>
            <person name="Kalinowski J."/>
            <person name="Wendisch V.F."/>
        </authorList>
    </citation>
    <scope>NUCLEOTIDE SEQUENCE [LARGE SCALE GENOMIC DNA]</scope>
    <source>
        <strain evidence="4">MGA3 / ATCC 53907</strain>
    </source>
</reference>
<dbReference type="EMBL" id="CP007739">
    <property type="protein sequence ID" value="AIE59841.1"/>
    <property type="molecule type" value="Genomic_DNA"/>
</dbReference>
<feature type="domain" description="Glycosyltransferase 2-like" evidence="2">
    <location>
        <begin position="9"/>
        <end position="173"/>
    </location>
</feature>
<dbReference type="HOGENOM" id="CLU_952262_0_0_9"/>
<proteinExistence type="predicted"/>
<accession>I3DU22</accession>
<keyword evidence="4" id="KW-1185">Reference proteome</keyword>
<dbReference type="RefSeq" id="WP_003349620.1">
    <property type="nucleotide sequence ID" value="NZ_ADWW01000006.1"/>
</dbReference>